<evidence type="ECO:0000256" key="1">
    <source>
        <dbReference type="ARBA" id="ARBA00023015"/>
    </source>
</evidence>
<evidence type="ECO:0000256" key="2">
    <source>
        <dbReference type="ARBA" id="ARBA00023125"/>
    </source>
</evidence>
<dbReference type="SMART" id="SM00530">
    <property type="entry name" value="HTH_XRE"/>
    <property type="match status" value="1"/>
</dbReference>
<dbReference type="GO" id="GO:0005829">
    <property type="term" value="C:cytosol"/>
    <property type="evidence" value="ECO:0007669"/>
    <property type="project" value="TreeGrafter"/>
</dbReference>
<dbReference type="PROSITE" id="PS50943">
    <property type="entry name" value="HTH_CROC1"/>
    <property type="match status" value="1"/>
</dbReference>
<keyword evidence="6" id="KW-1185">Reference proteome</keyword>
<dbReference type="Pfam" id="PF01381">
    <property type="entry name" value="HTH_3"/>
    <property type="match status" value="1"/>
</dbReference>
<keyword evidence="3" id="KW-0804">Transcription</keyword>
<evidence type="ECO:0000256" key="3">
    <source>
        <dbReference type="ARBA" id="ARBA00023163"/>
    </source>
</evidence>
<organism evidence="5 6">
    <name type="scientific">Paenibacillus pectinilyticus</name>
    <dbReference type="NCBI Taxonomy" id="512399"/>
    <lineage>
        <taxon>Bacteria</taxon>
        <taxon>Bacillati</taxon>
        <taxon>Bacillota</taxon>
        <taxon>Bacilli</taxon>
        <taxon>Bacillales</taxon>
        <taxon>Paenibacillaceae</taxon>
        <taxon>Paenibacillus</taxon>
    </lineage>
</organism>
<dbReference type="STRING" id="512399.A8709_32495"/>
<dbReference type="SUPFAM" id="SSF47413">
    <property type="entry name" value="lambda repressor-like DNA-binding domains"/>
    <property type="match status" value="1"/>
</dbReference>
<sequence>MSETTLKLIGDRIRDLRKQRGLSQEQLAELANFHYTYIGGVERAEKNITILNLIKIANALNVGLYDLFEYTKLKKRAKSKSDDLEQIVNLLLSLNTGDVKKVKNILIEMFD</sequence>
<dbReference type="InterPro" id="IPR050807">
    <property type="entry name" value="TransReg_Diox_bact_type"/>
</dbReference>
<protein>
    <recommendedName>
        <fullName evidence="4">HTH cro/C1-type domain-containing protein</fullName>
    </recommendedName>
</protein>
<dbReference type="AlphaFoldDB" id="A0A1C0ZWQ0"/>
<dbReference type="InterPro" id="IPR010982">
    <property type="entry name" value="Lambda_DNA-bd_dom_sf"/>
</dbReference>
<evidence type="ECO:0000313" key="5">
    <source>
        <dbReference type="EMBL" id="OCT12543.1"/>
    </source>
</evidence>
<dbReference type="CDD" id="cd00093">
    <property type="entry name" value="HTH_XRE"/>
    <property type="match status" value="1"/>
</dbReference>
<dbReference type="RefSeq" id="WP_065856933.1">
    <property type="nucleotide sequence ID" value="NZ_LYPC01000027.1"/>
</dbReference>
<dbReference type="InterPro" id="IPR001387">
    <property type="entry name" value="Cro/C1-type_HTH"/>
</dbReference>
<proteinExistence type="predicted"/>
<keyword evidence="1" id="KW-0805">Transcription regulation</keyword>
<dbReference type="GO" id="GO:0003700">
    <property type="term" value="F:DNA-binding transcription factor activity"/>
    <property type="evidence" value="ECO:0007669"/>
    <property type="project" value="TreeGrafter"/>
</dbReference>
<name>A0A1C0ZWQ0_9BACL</name>
<dbReference type="EMBL" id="LYPC01000027">
    <property type="protein sequence ID" value="OCT12543.1"/>
    <property type="molecule type" value="Genomic_DNA"/>
</dbReference>
<reference evidence="6" key="1">
    <citation type="submission" date="2016-05" db="EMBL/GenBank/DDBJ databases">
        <title>Paenibacillus oryzae. sp. nov., isolated from the rice root.</title>
        <authorList>
            <person name="Zhang J."/>
            <person name="Zhang X."/>
        </authorList>
    </citation>
    <scope>NUCLEOTIDE SEQUENCE [LARGE SCALE GENOMIC DNA]</scope>
    <source>
        <strain evidence="6">KCTC13222</strain>
    </source>
</reference>
<accession>A0A1C0ZWQ0</accession>
<comment type="caution">
    <text evidence="5">The sequence shown here is derived from an EMBL/GenBank/DDBJ whole genome shotgun (WGS) entry which is preliminary data.</text>
</comment>
<dbReference type="Proteomes" id="UP000093309">
    <property type="component" value="Unassembled WGS sequence"/>
</dbReference>
<dbReference type="OrthoDB" id="9814553at2"/>
<dbReference type="PANTHER" id="PTHR46797:SF23">
    <property type="entry name" value="HTH-TYPE TRANSCRIPTIONAL REGULATOR SUTR"/>
    <property type="match status" value="1"/>
</dbReference>
<keyword evidence="2" id="KW-0238">DNA-binding</keyword>
<gene>
    <name evidence="5" type="ORF">A8709_32495</name>
</gene>
<evidence type="ECO:0000259" key="4">
    <source>
        <dbReference type="PROSITE" id="PS50943"/>
    </source>
</evidence>
<dbReference type="Gene3D" id="1.10.260.40">
    <property type="entry name" value="lambda repressor-like DNA-binding domains"/>
    <property type="match status" value="1"/>
</dbReference>
<dbReference type="GO" id="GO:0003677">
    <property type="term" value="F:DNA binding"/>
    <property type="evidence" value="ECO:0007669"/>
    <property type="project" value="UniProtKB-KW"/>
</dbReference>
<evidence type="ECO:0000313" key="6">
    <source>
        <dbReference type="Proteomes" id="UP000093309"/>
    </source>
</evidence>
<dbReference type="PANTHER" id="PTHR46797">
    <property type="entry name" value="HTH-TYPE TRANSCRIPTIONAL REGULATOR"/>
    <property type="match status" value="1"/>
</dbReference>
<feature type="domain" description="HTH cro/C1-type" evidence="4">
    <location>
        <begin position="13"/>
        <end position="68"/>
    </location>
</feature>